<dbReference type="Pfam" id="PF00210">
    <property type="entry name" value="Ferritin"/>
    <property type="match status" value="1"/>
</dbReference>
<dbReference type="InterPro" id="IPR009078">
    <property type="entry name" value="Ferritin-like_SF"/>
</dbReference>
<dbReference type="SUPFAM" id="SSF47240">
    <property type="entry name" value="Ferritin-like"/>
    <property type="match status" value="1"/>
</dbReference>
<dbReference type="InterPro" id="IPR012347">
    <property type="entry name" value="Ferritin-like"/>
</dbReference>
<organism evidence="2 3">
    <name type="scientific">Leptolyngbya cf. ectocarpi LEGE 11479</name>
    <dbReference type="NCBI Taxonomy" id="1828722"/>
    <lineage>
        <taxon>Bacteria</taxon>
        <taxon>Bacillati</taxon>
        <taxon>Cyanobacteriota</taxon>
        <taxon>Cyanophyceae</taxon>
        <taxon>Leptolyngbyales</taxon>
        <taxon>Leptolyngbyaceae</taxon>
        <taxon>Leptolyngbya group</taxon>
        <taxon>Leptolyngbya</taxon>
    </lineage>
</organism>
<comment type="caution">
    <text evidence="2">The sequence shown here is derived from an EMBL/GenBank/DDBJ whole genome shotgun (WGS) entry which is preliminary data.</text>
</comment>
<dbReference type="InterPro" id="IPR008331">
    <property type="entry name" value="Ferritin_DPS_dom"/>
</dbReference>
<dbReference type="GO" id="GO:0008199">
    <property type="term" value="F:ferric iron binding"/>
    <property type="evidence" value="ECO:0007669"/>
    <property type="project" value="InterPro"/>
</dbReference>
<evidence type="ECO:0000313" key="2">
    <source>
        <dbReference type="EMBL" id="MBE9066808.1"/>
    </source>
</evidence>
<keyword evidence="3" id="KW-1185">Reference proteome</keyword>
<reference evidence="2" key="1">
    <citation type="submission" date="2020-10" db="EMBL/GenBank/DDBJ databases">
        <authorList>
            <person name="Castelo-Branco R."/>
            <person name="Eusebio N."/>
            <person name="Adriana R."/>
            <person name="Vieira A."/>
            <person name="Brugerolle De Fraissinette N."/>
            <person name="Rezende De Castro R."/>
            <person name="Schneider M.P."/>
            <person name="Vasconcelos V."/>
            <person name="Leao P.N."/>
        </authorList>
    </citation>
    <scope>NUCLEOTIDE SEQUENCE</scope>
    <source>
        <strain evidence="2">LEGE 11479</strain>
    </source>
</reference>
<dbReference type="EMBL" id="JADEXP010000059">
    <property type="protein sequence ID" value="MBE9066808.1"/>
    <property type="molecule type" value="Genomic_DNA"/>
</dbReference>
<feature type="domain" description="Ferritin/DPS" evidence="1">
    <location>
        <begin position="62"/>
        <end position="141"/>
    </location>
</feature>
<accession>A0A928ZRN4</accession>
<proteinExistence type="predicted"/>
<dbReference type="Gene3D" id="1.20.1260.10">
    <property type="match status" value="1"/>
</dbReference>
<evidence type="ECO:0000313" key="3">
    <source>
        <dbReference type="Proteomes" id="UP000615026"/>
    </source>
</evidence>
<dbReference type="AlphaFoldDB" id="A0A928ZRN4"/>
<evidence type="ECO:0000259" key="1">
    <source>
        <dbReference type="Pfam" id="PF00210"/>
    </source>
</evidence>
<sequence>MNGIKSMSNLSTLINGLIRVLASIVVLRAKVRCFIWSLGVSPKSMLKSLLDGDHHLLDHISDDLAEAINKRGGTIPCHYSQLLKLSSISEEEPSITAPKSVMDQLLADHQQVVRDLDFLIILLQQDNDQPIERLLQNLLERVNSGMLNLNQAISILNIQ</sequence>
<dbReference type="Proteomes" id="UP000615026">
    <property type="component" value="Unassembled WGS sequence"/>
</dbReference>
<protein>
    <recommendedName>
        <fullName evidence="1">Ferritin/DPS domain-containing protein</fullName>
    </recommendedName>
</protein>
<gene>
    <name evidence="2" type="ORF">IQ260_09100</name>
</gene>
<name>A0A928ZRN4_LEPEC</name>